<dbReference type="InterPro" id="IPR002110">
    <property type="entry name" value="Ankyrin_rpt"/>
</dbReference>
<dbReference type="Gene3D" id="1.25.40.20">
    <property type="entry name" value="Ankyrin repeat-containing domain"/>
    <property type="match status" value="1"/>
</dbReference>
<dbReference type="Pfam" id="PF12796">
    <property type="entry name" value="Ank_2"/>
    <property type="match status" value="1"/>
</dbReference>
<keyword evidence="1" id="KW-0040">ANK repeat</keyword>
<dbReference type="EMBL" id="OX465083">
    <property type="protein sequence ID" value="CAI9293227.1"/>
    <property type="molecule type" value="Genomic_DNA"/>
</dbReference>
<keyword evidence="2" id="KW-1133">Transmembrane helix</keyword>
<dbReference type="PANTHER" id="PTHR47303:SF1">
    <property type="entry name" value="NF-KAPPA-B INHIBITOR BETA"/>
    <property type="match status" value="1"/>
</dbReference>
<keyword evidence="2" id="KW-0472">Membrane</keyword>
<dbReference type="AlphaFoldDB" id="A0AA35ZKB8"/>
<name>A0AA35ZKB8_LACSI</name>
<accession>A0AA35ZKB8</accession>
<evidence type="ECO:0000313" key="4">
    <source>
        <dbReference type="Proteomes" id="UP001177003"/>
    </source>
</evidence>
<dbReference type="PROSITE" id="PS50088">
    <property type="entry name" value="ANK_REPEAT"/>
    <property type="match status" value="1"/>
</dbReference>
<gene>
    <name evidence="3" type="ORF">LSALG_LOCUS32253</name>
</gene>
<evidence type="ECO:0000313" key="3">
    <source>
        <dbReference type="EMBL" id="CAI9293227.1"/>
    </source>
</evidence>
<sequence length="274" mass="30833">MKLSGRDEYRMWTTQMPAETSSISVSGKEKVGGHQTHWLWTRSDALVNGWVLGSLSKETLVYVLDRLTGKLHQETNADHDFSAKDVWNELQILYAPHPSPQLPVVEGMVYLLFVNLPFIWVGSWYLVQRRLSYERVTVIDKIKNNGNTTLRVPVGTSKKQEFLEKLLERIPENTQLLDVKNSNGSMLLHVATIIGNTEVADILVAIDPELLAKDNEGRTPLALALSNIHMETIETATPSLLSNGYIHVLCTLLLGPICLFIFMLYFALQLSFAV</sequence>
<feature type="transmembrane region" description="Helical" evidence="2">
    <location>
        <begin position="108"/>
        <end position="127"/>
    </location>
</feature>
<protein>
    <submittedName>
        <fullName evidence="3">Uncharacterized protein</fullName>
    </submittedName>
</protein>
<reference evidence="3" key="1">
    <citation type="submission" date="2023-04" db="EMBL/GenBank/DDBJ databases">
        <authorList>
            <person name="Vijverberg K."/>
            <person name="Xiong W."/>
            <person name="Schranz E."/>
        </authorList>
    </citation>
    <scope>NUCLEOTIDE SEQUENCE</scope>
</reference>
<dbReference type="Proteomes" id="UP001177003">
    <property type="component" value="Chromosome 7"/>
</dbReference>
<feature type="transmembrane region" description="Helical" evidence="2">
    <location>
        <begin position="245"/>
        <end position="268"/>
    </location>
</feature>
<dbReference type="PANTHER" id="PTHR47303">
    <property type="match status" value="1"/>
</dbReference>
<evidence type="ECO:0000256" key="1">
    <source>
        <dbReference type="PROSITE-ProRule" id="PRU00023"/>
    </source>
</evidence>
<evidence type="ECO:0000256" key="2">
    <source>
        <dbReference type="SAM" id="Phobius"/>
    </source>
</evidence>
<proteinExistence type="predicted"/>
<dbReference type="SUPFAM" id="SSF48403">
    <property type="entry name" value="Ankyrin repeat"/>
    <property type="match status" value="1"/>
</dbReference>
<keyword evidence="4" id="KW-1185">Reference proteome</keyword>
<keyword evidence="2" id="KW-0812">Transmembrane</keyword>
<organism evidence="3 4">
    <name type="scientific">Lactuca saligna</name>
    <name type="common">Willowleaf lettuce</name>
    <dbReference type="NCBI Taxonomy" id="75948"/>
    <lineage>
        <taxon>Eukaryota</taxon>
        <taxon>Viridiplantae</taxon>
        <taxon>Streptophyta</taxon>
        <taxon>Embryophyta</taxon>
        <taxon>Tracheophyta</taxon>
        <taxon>Spermatophyta</taxon>
        <taxon>Magnoliopsida</taxon>
        <taxon>eudicotyledons</taxon>
        <taxon>Gunneridae</taxon>
        <taxon>Pentapetalae</taxon>
        <taxon>asterids</taxon>
        <taxon>campanulids</taxon>
        <taxon>Asterales</taxon>
        <taxon>Asteraceae</taxon>
        <taxon>Cichorioideae</taxon>
        <taxon>Cichorieae</taxon>
        <taxon>Lactucinae</taxon>
        <taxon>Lactuca</taxon>
    </lineage>
</organism>
<dbReference type="InterPro" id="IPR036770">
    <property type="entry name" value="Ankyrin_rpt-contain_sf"/>
</dbReference>
<feature type="repeat" description="ANK" evidence="1">
    <location>
        <begin position="183"/>
        <end position="215"/>
    </location>
</feature>